<evidence type="ECO:0000259" key="1">
    <source>
        <dbReference type="Pfam" id="PF18885"/>
    </source>
</evidence>
<dbReference type="AlphaFoldDB" id="A0AAD7EC67"/>
<comment type="caution">
    <text evidence="2">The sequence shown here is derived from an EMBL/GenBank/DDBJ whole genome shotgun (WGS) entry which is preliminary data.</text>
</comment>
<evidence type="ECO:0000313" key="2">
    <source>
        <dbReference type="EMBL" id="KAJ7311732.1"/>
    </source>
</evidence>
<dbReference type="Proteomes" id="UP001218218">
    <property type="component" value="Unassembled WGS sequence"/>
</dbReference>
<accession>A0AAD7EC67</accession>
<reference evidence="2" key="1">
    <citation type="submission" date="2023-03" db="EMBL/GenBank/DDBJ databases">
        <title>Massive genome expansion in bonnet fungi (Mycena s.s.) driven by repeated elements and novel gene families across ecological guilds.</title>
        <authorList>
            <consortium name="Lawrence Berkeley National Laboratory"/>
            <person name="Harder C.B."/>
            <person name="Miyauchi S."/>
            <person name="Viragh M."/>
            <person name="Kuo A."/>
            <person name="Thoen E."/>
            <person name="Andreopoulos B."/>
            <person name="Lu D."/>
            <person name="Skrede I."/>
            <person name="Drula E."/>
            <person name="Henrissat B."/>
            <person name="Morin E."/>
            <person name="Kohler A."/>
            <person name="Barry K."/>
            <person name="LaButti K."/>
            <person name="Morin E."/>
            <person name="Salamov A."/>
            <person name="Lipzen A."/>
            <person name="Mereny Z."/>
            <person name="Hegedus B."/>
            <person name="Baldrian P."/>
            <person name="Stursova M."/>
            <person name="Weitz H."/>
            <person name="Taylor A."/>
            <person name="Grigoriev I.V."/>
            <person name="Nagy L.G."/>
            <person name="Martin F."/>
            <person name="Kauserud H."/>
        </authorList>
    </citation>
    <scope>NUCLEOTIDE SEQUENCE</scope>
    <source>
        <strain evidence="2">CBHHK002</strain>
    </source>
</reference>
<name>A0AAD7EC67_9AGAR</name>
<proteinExistence type="predicted"/>
<feature type="domain" description="DUF5648" evidence="1">
    <location>
        <begin position="11"/>
        <end position="103"/>
    </location>
</feature>
<dbReference type="EMBL" id="JARIHO010000074">
    <property type="protein sequence ID" value="KAJ7311732.1"/>
    <property type="molecule type" value="Genomic_DNA"/>
</dbReference>
<dbReference type="InterPro" id="IPR043708">
    <property type="entry name" value="DUF5648"/>
</dbReference>
<keyword evidence="3" id="KW-1185">Reference proteome</keyword>
<protein>
    <recommendedName>
        <fullName evidence="1">DUF5648 domain-containing protein</fullName>
    </recommendedName>
</protein>
<feature type="non-terminal residue" evidence="2">
    <location>
        <position position="1"/>
    </location>
</feature>
<dbReference type="Pfam" id="PF18885">
    <property type="entry name" value="DUF5648"/>
    <property type="match status" value="1"/>
</dbReference>
<sequence>QIRTATITGEYPLQTVAGLVFITQELSTVQFYRLSGEGHIFYTASTTERDNAIAAGYTLYTSEPPVYIYSTQIYGSVPFYHLYNAATQDNFYTISESERLDFITH</sequence>
<organism evidence="2 3">
    <name type="scientific">Mycena albidolilacea</name>
    <dbReference type="NCBI Taxonomy" id="1033008"/>
    <lineage>
        <taxon>Eukaryota</taxon>
        <taxon>Fungi</taxon>
        <taxon>Dikarya</taxon>
        <taxon>Basidiomycota</taxon>
        <taxon>Agaricomycotina</taxon>
        <taxon>Agaricomycetes</taxon>
        <taxon>Agaricomycetidae</taxon>
        <taxon>Agaricales</taxon>
        <taxon>Marasmiineae</taxon>
        <taxon>Mycenaceae</taxon>
        <taxon>Mycena</taxon>
    </lineage>
</organism>
<gene>
    <name evidence="2" type="ORF">DFH08DRAFT_717880</name>
</gene>
<evidence type="ECO:0000313" key="3">
    <source>
        <dbReference type="Proteomes" id="UP001218218"/>
    </source>
</evidence>